<name>A0A061I0N0_CRIGR</name>
<keyword evidence="2" id="KW-0472">Membrane</keyword>
<reference evidence="4" key="1">
    <citation type="journal article" date="2013" name="Nat. Biotechnol.">
        <title>Chinese hamster genome sequenced from sorted chromosomes.</title>
        <authorList>
            <person name="Brinkrolf K."/>
            <person name="Rupp O."/>
            <person name="Laux H."/>
            <person name="Kollin F."/>
            <person name="Ernst W."/>
            <person name="Linke B."/>
            <person name="Kofler R."/>
            <person name="Romand S."/>
            <person name="Hesse F."/>
            <person name="Budach W.E."/>
            <person name="Galosy S."/>
            <person name="Muller D."/>
            <person name="Noll T."/>
            <person name="Wienberg J."/>
            <person name="Jostock T."/>
            <person name="Leonard M."/>
            <person name="Grillari J."/>
            <person name="Tauch A."/>
            <person name="Goesmann A."/>
            <person name="Helk B."/>
            <person name="Mott J.E."/>
            <person name="Puhler A."/>
            <person name="Borth N."/>
        </authorList>
    </citation>
    <scope>NUCLEOTIDE SEQUENCE [LARGE SCALE GENOMIC DNA]</scope>
    <source>
        <strain evidence="4">17A/GY</strain>
    </source>
</reference>
<keyword evidence="2" id="KW-0812">Transmembrane</keyword>
<evidence type="ECO:0000313" key="4">
    <source>
        <dbReference type="Proteomes" id="UP000030759"/>
    </source>
</evidence>
<evidence type="ECO:0000256" key="2">
    <source>
        <dbReference type="SAM" id="Phobius"/>
    </source>
</evidence>
<gene>
    <name evidence="3" type="ORF">H671_5g14259</name>
</gene>
<feature type="region of interest" description="Disordered" evidence="1">
    <location>
        <begin position="54"/>
        <end position="85"/>
    </location>
</feature>
<protein>
    <submittedName>
        <fullName evidence="3">Claudin-3-like protein</fullName>
    </submittedName>
</protein>
<sequence>LPSILGPMVGFFILISFGPWAFQNLIRFIKSQIDDILEKLVLVHYHHLEALDSELPEDNNPHPSPKGLDFSGPEYQTSRFPWPWS</sequence>
<dbReference type="AlphaFoldDB" id="A0A061I0N0"/>
<accession>A0A061I0N0</accession>
<evidence type="ECO:0000313" key="3">
    <source>
        <dbReference type="EMBL" id="ERE73396.1"/>
    </source>
</evidence>
<keyword evidence="2" id="KW-1133">Transmembrane helix</keyword>
<feature type="non-terminal residue" evidence="3">
    <location>
        <position position="85"/>
    </location>
</feature>
<proteinExistence type="predicted"/>
<feature type="transmembrane region" description="Helical" evidence="2">
    <location>
        <begin position="6"/>
        <end position="22"/>
    </location>
</feature>
<dbReference type="Proteomes" id="UP000030759">
    <property type="component" value="Unassembled WGS sequence"/>
</dbReference>
<evidence type="ECO:0000256" key="1">
    <source>
        <dbReference type="SAM" id="MobiDB-lite"/>
    </source>
</evidence>
<dbReference type="EMBL" id="KE677520">
    <property type="protein sequence ID" value="ERE73396.1"/>
    <property type="molecule type" value="Genomic_DNA"/>
</dbReference>
<feature type="non-terminal residue" evidence="3">
    <location>
        <position position="1"/>
    </location>
</feature>
<organism evidence="3 4">
    <name type="scientific">Cricetulus griseus</name>
    <name type="common">Chinese hamster</name>
    <name type="synonym">Cricetulus barabensis griseus</name>
    <dbReference type="NCBI Taxonomy" id="10029"/>
    <lineage>
        <taxon>Eukaryota</taxon>
        <taxon>Metazoa</taxon>
        <taxon>Chordata</taxon>
        <taxon>Craniata</taxon>
        <taxon>Vertebrata</taxon>
        <taxon>Euteleostomi</taxon>
        <taxon>Mammalia</taxon>
        <taxon>Eutheria</taxon>
        <taxon>Euarchontoglires</taxon>
        <taxon>Glires</taxon>
        <taxon>Rodentia</taxon>
        <taxon>Myomorpha</taxon>
        <taxon>Muroidea</taxon>
        <taxon>Cricetidae</taxon>
        <taxon>Cricetinae</taxon>
        <taxon>Cricetulus</taxon>
    </lineage>
</organism>